<dbReference type="Pfam" id="PF04304">
    <property type="entry name" value="DUF454"/>
    <property type="match status" value="1"/>
</dbReference>
<name>A0A2S7KB32_9PROT</name>
<organism evidence="2 3">
    <name type="scientific">Hyphococcus luteus</name>
    <dbReference type="NCBI Taxonomy" id="2058213"/>
    <lineage>
        <taxon>Bacteria</taxon>
        <taxon>Pseudomonadati</taxon>
        <taxon>Pseudomonadota</taxon>
        <taxon>Alphaproteobacteria</taxon>
        <taxon>Parvularculales</taxon>
        <taxon>Parvularculaceae</taxon>
        <taxon>Hyphococcus</taxon>
    </lineage>
</organism>
<dbReference type="AlphaFoldDB" id="A0A2S7KB32"/>
<evidence type="ECO:0000313" key="2">
    <source>
        <dbReference type="EMBL" id="PQA89712.1"/>
    </source>
</evidence>
<dbReference type="OrthoDB" id="9816293at2"/>
<dbReference type="PANTHER" id="PTHR35813">
    <property type="entry name" value="INNER MEMBRANE PROTEIN YBAN"/>
    <property type="match status" value="1"/>
</dbReference>
<keyword evidence="1" id="KW-0812">Transmembrane</keyword>
<dbReference type="PIRSF" id="PIRSF016789">
    <property type="entry name" value="DUF454"/>
    <property type="match status" value="1"/>
</dbReference>
<comment type="caution">
    <text evidence="2">The sequence shown here is derived from an EMBL/GenBank/DDBJ whole genome shotgun (WGS) entry which is preliminary data.</text>
</comment>
<reference evidence="2 3" key="1">
    <citation type="submission" date="2017-12" db="EMBL/GenBank/DDBJ databases">
        <authorList>
            <person name="Hurst M.R.H."/>
        </authorList>
    </citation>
    <scope>NUCLEOTIDE SEQUENCE [LARGE SCALE GENOMIC DNA]</scope>
    <source>
        <strain evidence="2 3">SY-3-19</strain>
    </source>
</reference>
<keyword evidence="1" id="KW-0472">Membrane</keyword>
<dbReference type="InterPro" id="IPR007401">
    <property type="entry name" value="DUF454"/>
</dbReference>
<dbReference type="GO" id="GO:0005886">
    <property type="term" value="C:plasma membrane"/>
    <property type="evidence" value="ECO:0007669"/>
    <property type="project" value="TreeGrafter"/>
</dbReference>
<dbReference type="PANTHER" id="PTHR35813:SF1">
    <property type="entry name" value="INNER MEMBRANE PROTEIN YBAN"/>
    <property type="match status" value="1"/>
</dbReference>
<dbReference type="Proteomes" id="UP000239504">
    <property type="component" value="Unassembled WGS sequence"/>
</dbReference>
<feature type="transmembrane region" description="Helical" evidence="1">
    <location>
        <begin position="94"/>
        <end position="113"/>
    </location>
</feature>
<dbReference type="RefSeq" id="WP_104828414.1">
    <property type="nucleotide sequence ID" value="NZ_PJCH01000001.1"/>
</dbReference>
<keyword evidence="3" id="KW-1185">Reference proteome</keyword>
<keyword evidence="1" id="KW-1133">Transmembrane helix</keyword>
<sequence>MRTAFLILGLVLVPLGVAGLVLPLLPGTPLLIAAAACFARSSPRFESYLVTHPRLGAPIRAWRETGAIPVRAKIVALVAMAISIWIIAAGDAPSIAKAAAISIMVGAAVFVVTRRNS</sequence>
<accession>A0A2S7KB32</accession>
<protein>
    <submittedName>
        <fullName evidence="2">DUF454 domain-containing protein</fullName>
    </submittedName>
</protein>
<gene>
    <name evidence="2" type="ORF">CW354_02330</name>
</gene>
<evidence type="ECO:0000313" key="3">
    <source>
        <dbReference type="Proteomes" id="UP000239504"/>
    </source>
</evidence>
<dbReference type="EMBL" id="PJCH01000001">
    <property type="protein sequence ID" value="PQA89712.1"/>
    <property type="molecule type" value="Genomic_DNA"/>
</dbReference>
<proteinExistence type="predicted"/>
<evidence type="ECO:0000256" key="1">
    <source>
        <dbReference type="SAM" id="Phobius"/>
    </source>
</evidence>
<feature type="transmembrane region" description="Helical" evidence="1">
    <location>
        <begin position="70"/>
        <end position="88"/>
    </location>
</feature>